<evidence type="ECO:0000256" key="2">
    <source>
        <dbReference type="SAM" id="MobiDB-lite"/>
    </source>
</evidence>
<feature type="region of interest" description="Disordered" evidence="2">
    <location>
        <begin position="52"/>
        <end position="149"/>
    </location>
</feature>
<dbReference type="PANTHER" id="PTHR15323:SF6">
    <property type="entry name" value="CELL DIVISION CYCLE PROTEIN 123 HOMOLOG"/>
    <property type="match status" value="1"/>
</dbReference>
<dbReference type="InterPro" id="IPR009772">
    <property type="entry name" value="CDC123"/>
</dbReference>
<dbReference type="GO" id="GO:0005737">
    <property type="term" value="C:cytoplasm"/>
    <property type="evidence" value="ECO:0007669"/>
    <property type="project" value="TreeGrafter"/>
</dbReference>
<feature type="compositionally biased region" description="Low complexity" evidence="2">
    <location>
        <begin position="72"/>
        <end position="94"/>
    </location>
</feature>
<dbReference type="EMBL" id="LR862133">
    <property type="protein sequence ID" value="CAD1838222.1"/>
    <property type="molecule type" value="Genomic_DNA"/>
</dbReference>
<gene>
    <name evidence="3" type="ORF">CB5_LOCUS21433</name>
</gene>
<reference evidence="3" key="1">
    <citation type="submission" date="2020-07" db="EMBL/GenBank/DDBJ databases">
        <authorList>
            <person name="Lin J."/>
        </authorList>
    </citation>
    <scope>NUCLEOTIDE SEQUENCE</scope>
</reference>
<accession>A0A6V7Q537</accession>
<organism evidence="3">
    <name type="scientific">Ananas comosus var. bracteatus</name>
    <name type="common">red pineapple</name>
    <dbReference type="NCBI Taxonomy" id="296719"/>
    <lineage>
        <taxon>Eukaryota</taxon>
        <taxon>Viridiplantae</taxon>
        <taxon>Streptophyta</taxon>
        <taxon>Embryophyta</taxon>
        <taxon>Tracheophyta</taxon>
        <taxon>Spermatophyta</taxon>
        <taxon>Magnoliopsida</taxon>
        <taxon>Liliopsida</taxon>
        <taxon>Poales</taxon>
        <taxon>Bromeliaceae</taxon>
        <taxon>Bromelioideae</taxon>
        <taxon>Ananas</taxon>
    </lineage>
</organism>
<name>A0A6V7Q537_ANACO</name>
<feature type="compositionally biased region" description="Basic residues" evidence="2">
    <location>
        <begin position="99"/>
        <end position="108"/>
    </location>
</feature>
<protein>
    <submittedName>
        <fullName evidence="3">Uncharacterized protein</fullName>
    </submittedName>
</protein>
<comment type="similarity">
    <text evidence="1">Belongs to the CDC123 family.</text>
</comment>
<evidence type="ECO:0000256" key="1">
    <source>
        <dbReference type="ARBA" id="ARBA00011047"/>
    </source>
</evidence>
<dbReference type="AlphaFoldDB" id="A0A6V7Q537"/>
<sequence>MLVEELLRCQIREWYPIFKTHTFPTLFVPLPLPFRRYLLGLPPLNPNPNPINAINAINDDDDEAPPPPPFLLPRSSTPLPRPSPSSLDPLSSSTPPSPLRRRRRRRWGWGRAVVPGARGGGGARHRGARRRRAPQAQLERPQGRRVDRRRRSLRCASFADAALLLRASDSAAHDLSSPSLLLRLRPRDPPDDDASTSSSSDDDDDFYYLALRRWKPSLRPEMEFRCFARRRRLVAVSQRDATAFYPALLDRRREILAAIRSFFDGVVARASRRRTTPEGSGWDQFLRNAEEEIRRQAGNSQNSDAAAGDY</sequence>
<dbReference type="PANTHER" id="PTHR15323">
    <property type="entry name" value="D123 PROTEIN"/>
    <property type="match status" value="1"/>
</dbReference>
<evidence type="ECO:0000313" key="3">
    <source>
        <dbReference type="EMBL" id="CAD1838222.1"/>
    </source>
</evidence>
<feature type="region of interest" description="Disordered" evidence="2">
    <location>
        <begin position="181"/>
        <end position="201"/>
    </location>
</feature>
<feature type="compositionally biased region" description="Basic residues" evidence="2">
    <location>
        <begin position="123"/>
        <end position="133"/>
    </location>
</feature>
<dbReference type="Pfam" id="PF07065">
    <property type="entry name" value="D123"/>
    <property type="match status" value="1"/>
</dbReference>
<proteinExistence type="inferred from homology"/>
<feature type="compositionally biased region" description="Acidic residues" evidence="2">
    <location>
        <begin position="190"/>
        <end position="201"/>
    </location>
</feature>